<feature type="domain" description="ABC-2 type transporter transmembrane" evidence="5">
    <location>
        <begin position="19"/>
        <end position="147"/>
    </location>
</feature>
<organism evidence="6 7">
    <name type="scientific">Oribacterium parvum</name>
    <dbReference type="NCBI Taxonomy" id="1501329"/>
    <lineage>
        <taxon>Bacteria</taxon>
        <taxon>Bacillati</taxon>
        <taxon>Bacillota</taxon>
        <taxon>Clostridia</taxon>
        <taxon>Lachnospirales</taxon>
        <taxon>Lachnospiraceae</taxon>
        <taxon>Oribacterium</taxon>
    </lineage>
</organism>
<comment type="caution">
    <text evidence="6">The sequence shown here is derived from an EMBL/GenBank/DDBJ whole genome shotgun (WGS) entry which is preliminary data.</text>
</comment>
<dbReference type="GO" id="GO:0016020">
    <property type="term" value="C:membrane"/>
    <property type="evidence" value="ECO:0007669"/>
    <property type="project" value="UniProtKB-SubCell"/>
</dbReference>
<dbReference type="Gene3D" id="3.40.1710.10">
    <property type="entry name" value="abc type-2 transporter like domain"/>
    <property type="match status" value="1"/>
</dbReference>
<evidence type="ECO:0000313" key="7">
    <source>
        <dbReference type="Proteomes" id="UP000709351"/>
    </source>
</evidence>
<dbReference type="AlphaFoldDB" id="A0A930DRS8"/>
<reference evidence="6" key="1">
    <citation type="submission" date="2020-04" db="EMBL/GenBank/DDBJ databases">
        <title>Deep metagenomics examines the oral microbiome during advanced dental caries in children, revealing novel taxa and co-occurrences with host molecules.</title>
        <authorList>
            <person name="Baker J.L."/>
            <person name="Morton J.T."/>
            <person name="Dinis M."/>
            <person name="Alvarez R."/>
            <person name="Tran N.C."/>
            <person name="Knight R."/>
            <person name="Edlund A."/>
        </authorList>
    </citation>
    <scope>NUCLEOTIDE SEQUENCE</scope>
    <source>
        <strain evidence="6">JCVI_24_bin.2</strain>
    </source>
</reference>
<dbReference type="Proteomes" id="UP000709351">
    <property type="component" value="Unassembled WGS sequence"/>
</dbReference>
<protein>
    <submittedName>
        <fullName evidence="6">ABC transporter permease</fullName>
    </submittedName>
</protein>
<name>A0A930DRS8_9FIRM</name>
<comment type="subcellular location">
    <subcellularLocation>
        <location evidence="1">Membrane</location>
        <topology evidence="1">Multi-pass membrane protein</topology>
    </subcellularLocation>
</comment>
<feature type="non-terminal residue" evidence="6">
    <location>
        <position position="202"/>
    </location>
</feature>
<dbReference type="GO" id="GO:0140359">
    <property type="term" value="F:ABC-type transporter activity"/>
    <property type="evidence" value="ECO:0007669"/>
    <property type="project" value="InterPro"/>
</dbReference>
<dbReference type="Pfam" id="PF12698">
    <property type="entry name" value="ABC2_membrane_3"/>
    <property type="match status" value="1"/>
</dbReference>
<evidence type="ECO:0000256" key="3">
    <source>
        <dbReference type="ARBA" id="ARBA00022989"/>
    </source>
</evidence>
<evidence type="ECO:0000259" key="5">
    <source>
        <dbReference type="Pfam" id="PF12698"/>
    </source>
</evidence>
<keyword evidence="3" id="KW-1133">Transmembrane helix</keyword>
<keyword evidence="4" id="KW-0472">Membrane</keyword>
<keyword evidence="2" id="KW-0812">Transmembrane</keyword>
<dbReference type="InterPro" id="IPR013525">
    <property type="entry name" value="ABC2_TM"/>
</dbReference>
<proteinExistence type="predicted"/>
<evidence type="ECO:0000313" key="6">
    <source>
        <dbReference type="EMBL" id="MBF1283931.1"/>
    </source>
</evidence>
<dbReference type="EMBL" id="JABZRD010000301">
    <property type="protein sequence ID" value="MBF1283931.1"/>
    <property type="molecule type" value="Genomic_DNA"/>
</dbReference>
<sequence>MNGFFAALKKDFSLFFRKGGLFSLLFPLLLLPLFLAFFQGGSGQILSFPVSIIDEDETLMSKTLIRQMEEVELFSEVHKISREEISAELEKGSVGILRIPKDFFYTAYRFQGEPVELILNEKRPTEAAILESVFTSVMQIMEKEQETSLAVFHTAYGETLSAKQEEVLYEKASERLLSAVLKRQLIFQDEEIKANLELALLM</sequence>
<evidence type="ECO:0000256" key="1">
    <source>
        <dbReference type="ARBA" id="ARBA00004141"/>
    </source>
</evidence>
<accession>A0A930DRS8</accession>
<evidence type="ECO:0000256" key="2">
    <source>
        <dbReference type="ARBA" id="ARBA00022692"/>
    </source>
</evidence>
<evidence type="ECO:0000256" key="4">
    <source>
        <dbReference type="ARBA" id="ARBA00023136"/>
    </source>
</evidence>
<gene>
    <name evidence="6" type="ORF">HXM93_05300</name>
</gene>